<organism evidence="1 2">
    <name type="scientific">Clostridium innocuum</name>
    <dbReference type="NCBI Taxonomy" id="1522"/>
    <lineage>
        <taxon>Bacteria</taxon>
        <taxon>Bacillati</taxon>
        <taxon>Bacillota</taxon>
        <taxon>Clostridia</taxon>
        <taxon>Eubacteriales</taxon>
        <taxon>Clostridiaceae</taxon>
        <taxon>Clostridium</taxon>
    </lineage>
</organism>
<sequence length="141" mass="16729">MKLGTTYICVENMKKLMNFYELLLQSKPIYTNDDRWVTFDCGNSISLYNKAFDEKLLEKAGEECFNQAYIDDFYKEDSGKKNNIIILNFEVENLKLEHERLKFLHIGEVSQMMYVNVHLPYWYFNIKDPDGNILEIAEIDC</sequence>
<dbReference type="Gene3D" id="3.10.180.10">
    <property type="entry name" value="2,3-Dihydroxybiphenyl 1,2-Dioxygenase, domain 1"/>
    <property type="match status" value="1"/>
</dbReference>
<dbReference type="RefSeq" id="WP_002607481.1">
    <property type="nucleotide sequence ID" value="NZ_BAAACC010000027.1"/>
</dbReference>
<dbReference type="SUPFAM" id="SSF54593">
    <property type="entry name" value="Glyoxalase/Bleomycin resistance protein/Dihydroxybiphenyl dioxygenase"/>
    <property type="match status" value="1"/>
</dbReference>
<evidence type="ECO:0000313" key="1">
    <source>
        <dbReference type="EMBL" id="QJA01667.1"/>
    </source>
</evidence>
<proteinExistence type="predicted"/>
<dbReference type="Proteomes" id="UP000503330">
    <property type="component" value="Chromosome"/>
</dbReference>
<dbReference type="EMBL" id="CP048838">
    <property type="protein sequence ID" value="QJA01667.1"/>
    <property type="molecule type" value="Genomic_DNA"/>
</dbReference>
<gene>
    <name evidence="1" type="ORF">G4D54_04125</name>
</gene>
<protein>
    <submittedName>
        <fullName evidence="1">VOC family protein</fullName>
    </submittedName>
</protein>
<name>A0AAP9MCN6_CLOIN</name>
<dbReference type="AlphaFoldDB" id="A0AAP9MCN6"/>
<evidence type="ECO:0000313" key="2">
    <source>
        <dbReference type="Proteomes" id="UP000503330"/>
    </source>
</evidence>
<dbReference type="GeneID" id="61924696"/>
<reference evidence="1 2" key="1">
    <citation type="submission" date="2020-02" db="EMBL/GenBank/DDBJ databases">
        <authorList>
            <person name="Kociolek L.K."/>
            <person name="Ozer E.A."/>
        </authorList>
    </citation>
    <scope>NUCLEOTIDE SEQUENCE [LARGE SCALE GENOMIC DNA]</scope>
    <source>
        <strain evidence="1 2">ATCC 14501</strain>
    </source>
</reference>
<accession>A0AAP9MCN6</accession>
<dbReference type="InterPro" id="IPR029068">
    <property type="entry name" value="Glyas_Bleomycin-R_OHBP_Dase"/>
</dbReference>